<organism evidence="8 9">
    <name type="scientific">Leptolyngbya subtilissima DQ-A4</name>
    <dbReference type="NCBI Taxonomy" id="2933933"/>
    <lineage>
        <taxon>Bacteria</taxon>
        <taxon>Bacillati</taxon>
        <taxon>Cyanobacteriota</taxon>
        <taxon>Cyanophyceae</taxon>
        <taxon>Leptolyngbyales</taxon>
        <taxon>Leptolyngbyaceae</taxon>
        <taxon>Leptolyngbya group</taxon>
        <taxon>Leptolyngbya</taxon>
    </lineage>
</organism>
<evidence type="ECO:0000256" key="7">
    <source>
        <dbReference type="RuleBase" id="RU003835"/>
    </source>
</evidence>
<comment type="similarity">
    <text evidence="1 6 7">Belongs to the acetokinase family.</text>
</comment>
<comment type="cofactor">
    <cofactor evidence="6">
        <name>Mg(2+)</name>
        <dbReference type="ChEBI" id="CHEBI:18420"/>
    </cofactor>
    <cofactor evidence="6">
        <name>Mn(2+)</name>
        <dbReference type="ChEBI" id="CHEBI:29035"/>
    </cofactor>
    <text evidence="6">Mg(2+). Can also accept Mn(2+).</text>
</comment>
<protein>
    <recommendedName>
        <fullName evidence="6">Acetate kinase</fullName>
        <ecNumber evidence="6">2.7.2.1</ecNumber>
    </recommendedName>
    <alternativeName>
        <fullName evidence="6">Acetokinase</fullName>
    </alternativeName>
</protein>
<feature type="active site" description="Proton donor/acceptor" evidence="6">
    <location>
        <position position="154"/>
    </location>
</feature>
<dbReference type="EC" id="2.7.2.1" evidence="6"/>
<evidence type="ECO:0000256" key="5">
    <source>
        <dbReference type="ARBA" id="ARBA00022840"/>
    </source>
</evidence>
<dbReference type="InterPro" id="IPR000890">
    <property type="entry name" value="Aliphatic_acid_kin_short-chain"/>
</dbReference>
<dbReference type="PIRSF" id="PIRSF000722">
    <property type="entry name" value="Acetate_prop_kin"/>
    <property type="match status" value="1"/>
</dbReference>
<feature type="binding site" evidence="6">
    <location>
        <position position="14"/>
    </location>
    <ligand>
        <name>ATP</name>
        <dbReference type="ChEBI" id="CHEBI:30616"/>
    </ligand>
</feature>
<dbReference type="Pfam" id="PF00871">
    <property type="entry name" value="Acetate_kinase"/>
    <property type="match status" value="1"/>
</dbReference>
<keyword evidence="6" id="KW-0460">Magnesium</keyword>
<comment type="function">
    <text evidence="6">Catalyzes the formation of acetyl phosphate from acetate and ATP. Can also catalyze the reverse reaction.</text>
</comment>
<dbReference type="EMBL" id="JAMPKX010000001">
    <property type="protein sequence ID" value="MEP0945361.1"/>
    <property type="molecule type" value="Genomic_DNA"/>
</dbReference>
<evidence type="ECO:0000256" key="6">
    <source>
        <dbReference type="HAMAP-Rule" id="MF_00020"/>
    </source>
</evidence>
<dbReference type="CDD" id="cd24010">
    <property type="entry name" value="ASKHA_NBD_AcK_PK"/>
    <property type="match status" value="1"/>
</dbReference>
<feature type="site" description="Transition state stabilizer" evidence="6">
    <location>
        <position position="246"/>
    </location>
</feature>
<dbReference type="PANTHER" id="PTHR21060">
    <property type="entry name" value="ACETATE KINASE"/>
    <property type="match status" value="1"/>
</dbReference>
<dbReference type="NCBIfam" id="TIGR00016">
    <property type="entry name" value="ackA"/>
    <property type="match status" value="1"/>
</dbReference>
<evidence type="ECO:0000256" key="2">
    <source>
        <dbReference type="ARBA" id="ARBA00022679"/>
    </source>
</evidence>
<comment type="subunit">
    <text evidence="6">Homodimer.</text>
</comment>
<dbReference type="PROSITE" id="PS01076">
    <property type="entry name" value="ACETATE_KINASE_2"/>
    <property type="match status" value="1"/>
</dbReference>
<keyword evidence="9" id="KW-1185">Reference proteome</keyword>
<accession>A0ABV0JYM7</accession>
<dbReference type="RefSeq" id="WP_190697979.1">
    <property type="nucleotide sequence ID" value="NZ_JAMPKX010000001.1"/>
</dbReference>
<dbReference type="InterPro" id="IPR023865">
    <property type="entry name" value="Aliphatic_acid_kinase_CS"/>
</dbReference>
<evidence type="ECO:0000313" key="9">
    <source>
        <dbReference type="Proteomes" id="UP001482513"/>
    </source>
</evidence>
<feature type="site" description="Transition state stabilizer" evidence="6">
    <location>
        <position position="185"/>
    </location>
</feature>
<dbReference type="GO" id="GO:0016301">
    <property type="term" value="F:kinase activity"/>
    <property type="evidence" value="ECO:0007669"/>
    <property type="project" value="UniProtKB-KW"/>
</dbReference>
<dbReference type="PRINTS" id="PR00471">
    <property type="entry name" value="ACETATEKNASE"/>
</dbReference>
<feature type="binding site" evidence="6">
    <location>
        <begin position="288"/>
        <end position="290"/>
    </location>
    <ligand>
        <name>ATP</name>
        <dbReference type="ChEBI" id="CHEBI:30616"/>
    </ligand>
</feature>
<keyword evidence="6" id="KW-0963">Cytoplasm</keyword>
<keyword evidence="4 6" id="KW-0418">Kinase</keyword>
<comment type="catalytic activity">
    <reaction evidence="6">
        <text>acetate + ATP = acetyl phosphate + ADP</text>
        <dbReference type="Rhea" id="RHEA:11352"/>
        <dbReference type="ChEBI" id="CHEBI:22191"/>
        <dbReference type="ChEBI" id="CHEBI:30089"/>
        <dbReference type="ChEBI" id="CHEBI:30616"/>
        <dbReference type="ChEBI" id="CHEBI:456216"/>
        <dbReference type="EC" id="2.7.2.1"/>
    </reaction>
</comment>
<proteinExistence type="inferred from homology"/>
<comment type="pathway">
    <text evidence="6">Metabolic intermediate biosynthesis; acetyl-CoA biosynthesis; acetyl-CoA from acetate: step 1/2.</text>
</comment>
<dbReference type="PROSITE" id="PS01075">
    <property type="entry name" value="ACETATE_KINASE_1"/>
    <property type="match status" value="1"/>
</dbReference>
<keyword evidence="6" id="KW-0479">Metal-binding</keyword>
<dbReference type="Gene3D" id="3.30.420.40">
    <property type="match status" value="2"/>
</dbReference>
<keyword evidence="2 6" id="KW-0808">Transferase</keyword>
<evidence type="ECO:0000256" key="1">
    <source>
        <dbReference type="ARBA" id="ARBA00008748"/>
    </source>
</evidence>
<sequence>MKILVLNAGSSSHKSCLFDLSQGAEDATPQPLWRAALDWTHQQGKVELSASGAGESIQQVLPIADKAEGLEAMVKTLVEGPTQVLESLSDIDAVGHRVVHGGREYIDSVRIDNQVKAAIQRLIPLAPAHNPANLQGIEAMEGILGHVPQVAVFDTAFHARMPEAAATYPGPYAWIEQGIRRYGFHGISHQYVAQRAADLMGQDIASLKILTCHLGNGCSLAAVKNGVCVDTTMGFTPLDGLMMGSRSGSVDPGILIYLMRQEGYTADQLDQLLNKESGLKGLSGRSNDMRAVAEAMEQGDAQAKLAIEVFIHRLRREMGAMIASLGGLDGVVFTAGMGENSPPLWQQACEPFEFLGLQLKPDLSRTKDDQDIAAADSAVRVLVVHTQEEWAIAQACHDLLQQAT</sequence>
<keyword evidence="3 6" id="KW-0547">Nucleotide-binding</keyword>
<dbReference type="InterPro" id="IPR043129">
    <property type="entry name" value="ATPase_NBD"/>
</dbReference>
<keyword evidence="5 6" id="KW-0067">ATP-binding</keyword>
<feature type="binding site" evidence="6">
    <location>
        <begin position="213"/>
        <end position="217"/>
    </location>
    <ligand>
        <name>ATP</name>
        <dbReference type="ChEBI" id="CHEBI:30616"/>
    </ligand>
</feature>
<dbReference type="HAMAP" id="MF_00020">
    <property type="entry name" value="Acetate_kinase"/>
    <property type="match status" value="1"/>
</dbReference>
<comment type="caution">
    <text evidence="8">The sequence shown here is derived from an EMBL/GenBank/DDBJ whole genome shotgun (WGS) entry which is preliminary data.</text>
</comment>
<dbReference type="PANTHER" id="PTHR21060:SF15">
    <property type="entry name" value="ACETATE KINASE-RELATED"/>
    <property type="match status" value="1"/>
</dbReference>
<feature type="binding site" evidence="6">
    <location>
        <position position="7"/>
    </location>
    <ligand>
        <name>Mg(2+)</name>
        <dbReference type="ChEBI" id="CHEBI:18420"/>
    </ligand>
</feature>
<feature type="binding site" evidence="6">
    <location>
        <position position="97"/>
    </location>
    <ligand>
        <name>substrate</name>
    </ligand>
</feature>
<gene>
    <name evidence="6" type="primary">ackA</name>
    <name evidence="8" type="ORF">NC992_00610</name>
</gene>
<evidence type="ECO:0000313" key="8">
    <source>
        <dbReference type="EMBL" id="MEP0945361.1"/>
    </source>
</evidence>
<dbReference type="Proteomes" id="UP001482513">
    <property type="component" value="Unassembled WGS sequence"/>
</dbReference>
<reference evidence="8 9" key="1">
    <citation type="submission" date="2022-04" db="EMBL/GenBank/DDBJ databases">
        <title>Positive selection, recombination, and allopatry shape intraspecific diversity of widespread and dominant cyanobacteria.</title>
        <authorList>
            <person name="Wei J."/>
            <person name="Shu W."/>
            <person name="Hu C."/>
        </authorList>
    </citation>
    <scope>NUCLEOTIDE SEQUENCE [LARGE SCALE GENOMIC DNA]</scope>
    <source>
        <strain evidence="8 9">DQ-A4</strain>
    </source>
</reference>
<feature type="binding site" evidence="6">
    <location>
        <position position="388"/>
    </location>
    <ligand>
        <name>Mg(2+)</name>
        <dbReference type="ChEBI" id="CHEBI:18420"/>
    </ligand>
</feature>
<evidence type="ECO:0000256" key="3">
    <source>
        <dbReference type="ARBA" id="ARBA00022741"/>
    </source>
</evidence>
<name>A0ABV0JYM7_9CYAN</name>
<comment type="subcellular location">
    <subcellularLocation>
        <location evidence="6">Cytoplasm</location>
    </subcellularLocation>
</comment>
<evidence type="ECO:0000256" key="4">
    <source>
        <dbReference type="ARBA" id="ARBA00022777"/>
    </source>
</evidence>
<dbReference type="InterPro" id="IPR004372">
    <property type="entry name" value="Ac/propionate_kinase"/>
</dbReference>
<feature type="binding site" evidence="6">
    <location>
        <begin position="336"/>
        <end position="340"/>
    </location>
    <ligand>
        <name>ATP</name>
        <dbReference type="ChEBI" id="CHEBI:30616"/>
    </ligand>
</feature>
<dbReference type="SUPFAM" id="SSF53067">
    <property type="entry name" value="Actin-like ATPase domain"/>
    <property type="match status" value="2"/>
</dbReference>